<organism evidence="2 3">
    <name type="scientific">Phytophthora pseudosyringae</name>
    <dbReference type="NCBI Taxonomy" id="221518"/>
    <lineage>
        <taxon>Eukaryota</taxon>
        <taxon>Sar</taxon>
        <taxon>Stramenopiles</taxon>
        <taxon>Oomycota</taxon>
        <taxon>Peronosporomycetes</taxon>
        <taxon>Peronosporales</taxon>
        <taxon>Peronosporaceae</taxon>
        <taxon>Phytophthora</taxon>
    </lineage>
</organism>
<dbReference type="OrthoDB" id="441446at2759"/>
<accession>A0A8T1V6H2</accession>
<keyword evidence="3" id="KW-1185">Reference proteome</keyword>
<feature type="chain" id="PRO_5035861825" evidence="1">
    <location>
        <begin position="17"/>
        <end position="223"/>
    </location>
</feature>
<feature type="signal peptide" evidence="1">
    <location>
        <begin position="1"/>
        <end position="16"/>
    </location>
</feature>
<dbReference type="AlphaFoldDB" id="A0A8T1V6H2"/>
<comment type="caution">
    <text evidence="2">The sequence shown here is derived from an EMBL/GenBank/DDBJ whole genome shotgun (WGS) entry which is preliminary data.</text>
</comment>
<name>A0A8T1V6H2_9STRA</name>
<dbReference type="EMBL" id="JAGDFM010000612">
    <property type="protein sequence ID" value="KAG7376862.1"/>
    <property type="molecule type" value="Genomic_DNA"/>
</dbReference>
<gene>
    <name evidence="2" type="ORF">PHYPSEUDO_012646</name>
</gene>
<evidence type="ECO:0000256" key="1">
    <source>
        <dbReference type="SAM" id="SignalP"/>
    </source>
</evidence>
<dbReference type="Proteomes" id="UP000694044">
    <property type="component" value="Unassembled WGS sequence"/>
</dbReference>
<protein>
    <submittedName>
        <fullName evidence="2">Uncharacterized protein</fullName>
    </submittedName>
</protein>
<keyword evidence="1" id="KW-0732">Signal</keyword>
<evidence type="ECO:0000313" key="2">
    <source>
        <dbReference type="EMBL" id="KAG7376862.1"/>
    </source>
</evidence>
<reference evidence="2" key="1">
    <citation type="submission" date="2021-02" db="EMBL/GenBank/DDBJ databases">
        <authorList>
            <person name="Palmer J.M."/>
        </authorList>
    </citation>
    <scope>NUCLEOTIDE SEQUENCE</scope>
    <source>
        <strain evidence="2">SCRP734</strain>
    </source>
</reference>
<evidence type="ECO:0000313" key="3">
    <source>
        <dbReference type="Proteomes" id="UP000694044"/>
    </source>
</evidence>
<sequence>MPTSWLLLWSPAVTSAISRFAFEDQHKQREMKAFAATCQSLIDATDGETGDWQYELTDVHLIRSIHTALVVISLVLGKSSSHLDRMLPSVATSAWPPGHRNLPAVWDAAGGLYSSNDWALDIDDFKPTLQSNATELIALLHAVLVADSALREVVLETYSYADTVVYSGMDLNATSSGNYPCPSSSYLAMAGEISQQRIAVGGTLLAVIHKHFAAQLRTLGLAD</sequence>
<proteinExistence type="predicted"/>